<keyword evidence="3" id="KW-0378">Hydrolase</keyword>
<keyword evidence="4" id="KW-0326">Glycosidase</keyword>
<evidence type="ECO:0000256" key="3">
    <source>
        <dbReference type="ARBA" id="ARBA00022801"/>
    </source>
</evidence>
<dbReference type="PANTHER" id="PTHR43101:SF1">
    <property type="entry name" value="BETA-FRUCTOSIDASE"/>
    <property type="match status" value="1"/>
</dbReference>
<dbReference type="InterPro" id="IPR001362">
    <property type="entry name" value="Glyco_hydro_32"/>
</dbReference>
<dbReference type="SUPFAM" id="SSF75005">
    <property type="entry name" value="Arabinanase/levansucrase/invertase"/>
    <property type="match status" value="1"/>
</dbReference>
<protein>
    <recommendedName>
        <fullName evidence="2">beta-fructofuranosidase</fullName>
        <ecNumber evidence="2">3.2.1.26</ecNumber>
    </recommendedName>
</protein>
<dbReference type="Gene3D" id="2.115.10.20">
    <property type="entry name" value="Glycosyl hydrolase domain, family 43"/>
    <property type="match status" value="1"/>
</dbReference>
<dbReference type="Pfam" id="PF00251">
    <property type="entry name" value="Glyco_hydro_32N"/>
    <property type="match status" value="1"/>
</dbReference>
<evidence type="ECO:0000256" key="1">
    <source>
        <dbReference type="ARBA" id="ARBA00009902"/>
    </source>
</evidence>
<dbReference type="InterPro" id="IPR013148">
    <property type="entry name" value="Glyco_hydro_32_N"/>
</dbReference>
<dbReference type="InterPro" id="IPR051214">
    <property type="entry name" value="GH32_Enzymes"/>
</dbReference>
<dbReference type="InterPro" id="IPR023296">
    <property type="entry name" value="Glyco_hydro_beta-prop_sf"/>
</dbReference>
<dbReference type="GO" id="GO:0005975">
    <property type="term" value="P:carbohydrate metabolic process"/>
    <property type="evidence" value="ECO:0007669"/>
    <property type="project" value="InterPro"/>
</dbReference>
<evidence type="ECO:0000313" key="6">
    <source>
        <dbReference type="EMBL" id="ACL11837.1"/>
    </source>
</evidence>
<dbReference type="AlphaFoldDB" id="B8R4K7"/>
<organism evidence="6">
    <name type="scientific">Arthrobacter globiformis</name>
    <dbReference type="NCBI Taxonomy" id="1665"/>
    <lineage>
        <taxon>Bacteria</taxon>
        <taxon>Bacillati</taxon>
        <taxon>Actinomycetota</taxon>
        <taxon>Actinomycetes</taxon>
        <taxon>Micrococcales</taxon>
        <taxon>Micrococcaceae</taxon>
        <taxon>Arthrobacter</taxon>
    </lineage>
</organism>
<reference evidence="6" key="1">
    <citation type="journal article" date="2009" name="Biochem. J.">
        <title>Characterization of the phenylurea hydrolases A and B: founding members of a novel amidohydrolase subgroup.</title>
        <authorList>
            <person name="Khurana J.L."/>
            <person name="Jackson C.J."/>
            <person name="Scott C."/>
            <person name="Pandey G."/>
            <person name="Horne I."/>
            <person name="Russell R.J."/>
            <person name="Herlt A."/>
            <person name="Easton C.J."/>
            <person name="Oakeshott J.G."/>
        </authorList>
    </citation>
    <scope>NUCLEOTIDE SEQUENCE</scope>
    <source>
        <strain evidence="6">D47</strain>
        <plasmid evidence="6">pHRIM622</plasmid>
    </source>
</reference>
<accession>B8R4K7</accession>
<proteinExistence type="inferred from homology"/>
<keyword evidence="6" id="KW-0614">Plasmid</keyword>
<sequence>MSLFYKPRGARLGDTIPFFADGRFHVFYLHRRADDTHDIPETVWAHISTTDFVDFYEHPVALDYGSVTDAGHSIATGSVVAVEEHYQAYYTGFSDWQRDHGGRYQTILRARSDDLETWAKDSEFALVADETRFTAHEWRDPFVFWNPERGCWSMLVVAERLDGPRWRRGVTLAFHSDDLDAWSEPEVLWEPHLFSMHECPDLFRWGDWWYLIYSTLTDRTVTRYRRSRTLAGPWTAPDDDLLDGLGLYAAKSAADGDRRYLFGWVTNGRGGQDDAPWLWGGNLAVHELAQAADGTLQVRMPDVVRHRLGVAPADRLEPIDVSAPHGRADAAIPGVPRAGVLDLAITWSEGTKAFGIEYRVDDVSSGGYEYCWEPALRRVTLDRVGRFGADRAYDIRFFEPPAERSMAVTLFFDGEICVAYVDGRQALTMRGYRGAGLLWNFYVKEGSASVVVRGRADLSAQTAVSPAPGT</sequence>
<name>B8R4K7_ARTGO</name>
<evidence type="ECO:0000256" key="2">
    <source>
        <dbReference type="ARBA" id="ARBA00012758"/>
    </source>
</evidence>
<dbReference type="EMBL" id="EU851877">
    <property type="protein sequence ID" value="ACL11837.1"/>
    <property type="molecule type" value="Genomic_DNA"/>
</dbReference>
<dbReference type="CDD" id="cd08995">
    <property type="entry name" value="GH32_EcAec43-like"/>
    <property type="match status" value="1"/>
</dbReference>
<dbReference type="GO" id="GO:0004564">
    <property type="term" value="F:beta-fructofuranosidase activity"/>
    <property type="evidence" value="ECO:0007669"/>
    <property type="project" value="UniProtKB-EC"/>
</dbReference>
<comment type="similarity">
    <text evidence="1">Belongs to the glycosyl hydrolase 32 family.</text>
</comment>
<feature type="domain" description="Glycosyl hydrolase family 32 N-terminal" evidence="5">
    <location>
        <begin position="17"/>
        <end position="281"/>
    </location>
</feature>
<dbReference type="CAZy" id="GH32">
    <property type="family name" value="Glycoside Hydrolase Family 32"/>
</dbReference>
<geneLocation type="plasmid" evidence="6">
    <name>pHRIM622</name>
</geneLocation>
<dbReference type="EC" id="3.2.1.26" evidence="2"/>
<evidence type="ECO:0000259" key="5">
    <source>
        <dbReference type="Pfam" id="PF00251"/>
    </source>
</evidence>
<dbReference type="PANTHER" id="PTHR43101">
    <property type="entry name" value="BETA-FRUCTOSIDASE"/>
    <property type="match status" value="1"/>
</dbReference>
<dbReference type="SMART" id="SM00640">
    <property type="entry name" value="Glyco_32"/>
    <property type="match status" value="1"/>
</dbReference>
<evidence type="ECO:0000256" key="4">
    <source>
        <dbReference type="ARBA" id="ARBA00023295"/>
    </source>
</evidence>